<dbReference type="PANTHER" id="PTHR24305">
    <property type="entry name" value="CYTOCHROME P450"/>
    <property type="match status" value="1"/>
</dbReference>
<dbReference type="Gene3D" id="1.10.630.10">
    <property type="entry name" value="Cytochrome P450"/>
    <property type="match status" value="1"/>
</dbReference>
<dbReference type="EMBL" id="JAGTJR010000024">
    <property type="protein sequence ID" value="KAH7042731.1"/>
    <property type="molecule type" value="Genomic_DNA"/>
</dbReference>
<comment type="similarity">
    <text evidence="2">Belongs to the cytochrome P450 family.</text>
</comment>
<evidence type="ECO:0000313" key="7">
    <source>
        <dbReference type="Proteomes" id="UP000774617"/>
    </source>
</evidence>
<sequence>HFQHSAEPIDRRLAKGTAKEGADIWAFVLDKSTDVISRSEIHANASVLMVAGTETTVTLLSGMTYHLLENPEKLRKAVEEVRALSEVELTLEQLSRLQHLDACFEVGLRMYPPVRNGMHREVGESGNAICGEGVPEKTRVIVSQWASFR</sequence>
<dbReference type="GO" id="GO:0004497">
    <property type="term" value="F:monooxygenase activity"/>
    <property type="evidence" value="ECO:0007669"/>
    <property type="project" value="UniProtKB-KW"/>
</dbReference>
<evidence type="ECO:0000256" key="5">
    <source>
        <dbReference type="ARBA" id="ARBA00023004"/>
    </source>
</evidence>
<dbReference type="PANTHER" id="PTHR24305:SF210">
    <property type="entry name" value="CYTOCHROME P450 MONOOXYGENASE ASQL-RELATED"/>
    <property type="match status" value="1"/>
</dbReference>
<name>A0ABQ8G2D2_9PEZI</name>
<evidence type="ECO:0000256" key="2">
    <source>
        <dbReference type="ARBA" id="ARBA00010617"/>
    </source>
</evidence>
<dbReference type="InterPro" id="IPR001128">
    <property type="entry name" value="Cyt_P450"/>
</dbReference>
<dbReference type="InterPro" id="IPR050121">
    <property type="entry name" value="Cytochrome_P450_monoxygenase"/>
</dbReference>
<reference evidence="6 7" key="1">
    <citation type="journal article" date="2021" name="Nat. Commun.">
        <title>Genetic determinants of endophytism in the Arabidopsis root mycobiome.</title>
        <authorList>
            <person name="Mesny F."/>
            <person name="Miyauchi S."/>
            <person name="Thiergart T."/>
            <person name="Pickel B."/>
            <person name="Atanasova L."/>
            <person name="Karlsson M."/>
            <person name="Huettel B."/>
            <person name="Barry K.W."/>
            <person name="Haridas S."/>
            <person name="Chen C."/>
            <person name="Bauer D."/>
            <person name="Andreopoulos W."/>
            <person name="Pangilinan J."/>
            <person name="LaButti K."/>
            <person name="Riley R."/>
            <person name="Lipzen A."/>
            <person name="Clum A."/>
            <person name="Drula E."/>
            <person name="Henrissat B."/>
            <person name="Kohler A."/>
            <person name="Grigoriev I.V."/>
            <person name="Martin F.M."/>
            <person name="Hacquard S."/>
        </authorList>
    </citation>
    <scope>NUCLEOTIDE SEQUENCE [LARGE SCALE GENOMIC DNA]</scope>
    <source>
        <strain evidence="6 7">MPI-SDFR-AT-0080</strain>
    </source>
</reference>
<keyword evidence="4" id="KW-0479">Metal-binding</keyword>
<evidence type="ECO:0000313" key="6">
    <source>
        <dbReference type="EMBL" id="KAH7042731.1"/>
    </source>
</evidence>
<proteinExistence type="inferred from homology"/>
<dbReference type="Proteomes" id="UP000774617">
    <property type="component" value="Unassembled WGS sequence"/>
</dbReference>
<keyword evidence="3" id="KW-0349">Heme</keyword>
<keyword evidence="6" id="KW-0503">Monooxygenase</keyword>
<comment type="caution">
    <text evidence="6">The sequence shown here is derived from an EMBL/GenBank/DDBJ whole genome shotgun (WGS) entry which is preliminary data.</text>
</comment>
<gene>
    <name evidence="6" type="ORF">B0J12DRAFT_579041</name>
</gene>
<dbReference type="InterPro" id="IPR036396">
    <property type="entry name" value="Cyt_P450_sf"/>
</dbReference>
<keyword evidence="6" id="KW-0560">Oxidoreductase</keyword>
<organism evidence="6 7">
    <name type="scientific">Macrophomina phaseolina</name>
    <dbReference type="NCBI Taxonomy" id="35725"/>
    <lineage>
        <taxon>Eukaryota</taxon>
        <taxon>Fungi</taxon>
        <taxon>Dikarya</taxon>
        <taxon>Ascomycota</taxon>
        <taxon>Pezizomycotina</taxon>
        <taxon>Dothideomycetes</taxon>
        <taxon>Dothideomycetes incertae sedis</taxon>
        <taxon>Botryosphaeriales</taxon>
        <taxon>Botryosphaeriaceae</taxon>
        <taxon>Macrophomina</taxon>
    </lineage>
</organism>
<evidence type="ECO:0000256" key="3">
    <source>
        <dbReference type="ARBA" id="ARBA00022617"/>
    </source>
</evidence>
<dbReference type="Pfam" id="PF00067">
    <property type="entry name" value="p450"/>
    <property type="match status" value="1"/>
</dbReference>
<keyword evidence="7" id="KW-1185">Reference proteome</keyword>
<accession>A0ABQ8G2D2</accession>
<comment type="cofactor">
    <cofactor evidence="1">
        <name>heme</name>
        <dbReference type="ChEBI" id="CHEBI:30413"/>
    </cofactor>
</comment>
<dbReference type="SUPFAM" id="SSF48264">
    <property type="entry name" value="Cytochrome P450"/>
    <property type="match status" value="1"/>
</dbReference>
<evidence type="ECO:0000256" key="4">
    <source>
        <dbReference type="ARBA" id="ARBA00022723"/>
    </source>
</evidence>
<evidence type="ECO:0000256" key="1">
    <source>
        <dbReference type="ARBA" id="ARBA00001971"/>
    </source>
</evidence>
<protein>
    <submittedName>
        <fullName evidence="6">P450-type monooxygenase/dehydrogenase</fullName>
    </submittedName>
</protein>
<keyword evidence="5" id="KW-0408">Iron</keyword>
<feature type="non-terminal residue" evidence="6">
    <location>
        <position position="1"/>
    </location>
</feature>